<dbReference type="AlphaFoldDB" id="A0A3M7QGJ2"/>
<name>A0A3M7QGJ2_BRAPC</name>
<comment type="caution">
    <text evidence="1">The sequence shown here is derived from an EMBL/GenBank/DDBJ whole genome shotgun (WGS) entry which is preliminary data.</text>
</comment>
<protein>
    <submittedName>
        <fullName evidence="1">Uncharacterized protein</fullName>
    </submittedName>
</protein>
<reference evidence="1 2" key="1">
    <citation type="journal article" date="2018" name="Sci. Rep.">
        <title>Genomic signatures of local adaptation to the degree of environmental predictability in rotifers.</title>
        <authorList>
            <person name="Franch-Gras L."/>
            <person name="Hahn C."/>
            <person name="Garcia-Roger E.M."/>
            <person name="Carmona M.J."/>
            <person name="Serra M."/>
            <person name="Gomez A."/>
        </authorList>
    </citation>
    <scope>NUCLEOTIDE SEQUENCE [LARGE SCALE GENOMIC DNA]</scope>
    <source>
        <strain evidence="1">HYR1</strain>
    </source>
</reference>
<sequence length="73" mass="9011">MIFYRFLLTAKQADHPHNVQWQWRAVFCLFKSLSPMDKLKKEYKIQLNIYFTIKFNKVCCNLFFFKLIKCLRI</sequence>
<dbReference type="EMBL" id="REGN01006233">
    <property type="protein sequence ID" value="RNA10342.1"/>
    <property type="molecule type" value="Genomic_DNA"/>
</dbReference>
<dbReference type="Proteomes" id="UP000276133">
    <property type="component" value="Unassembled WGS sequence"/>
</dbReference>
<keyword evidence="2" id="KW-1185">Reference proteome</keyword>
<organism evidence="1 2">
    <name type="scientific">Brachionus plicatilis</name>
    <name type="common">Marine rotifer</name>
    <name type="synonym">Brachionus muelleri</name>
    <dbReference type="NCBI Taxonomy" id="10195"/>
    <lineage>
        <taxon>Eukaryota</taxon>
        <taxon>Metazoa</taxon>
        <taxon>Spiralia</taxon>
        <taxon>Gnathifera</taxon>
        <taxon>Rotifera</taxon>
        <taxon>Eurotatoria</taxon>
        <taxon>Monogononta</taxon>
        <taxon>Pseudotrocha</taxon>
        <taxon>Ploima</taxon>
        <taxon>Brachionidae</taxon>
        <taxon>Brachionus</taxon>
    </lineage>
</organism>
<gene>
    <name evidence="1" type="ORF">BpHYR1_002479</name>
</gene>
<proteinExistence type="predicted"/>
<evidence type="ECO:0000313" key="2">
    <source>
        <dbReference type="Proteomes" id="UP000276133"/>
    </source>
</evidence>
<accession>A0A3M7QGJ2</accession>
<evidence type="ECO:0000313" key="1">
    <source>
        <dbReference type="EMBL" id="RNA10342.1"/>
    </source>
</evidence>